<evidence type="ECO:0000313" key="4">
    <source>
        <dbReference type="Proteomes" id="UP000242146"/>
    </source>
</evidence>
<dbReference type="PANTHER" id="PTHR13245">
    <property type="entry name" value="RRP15-LIKE PROTEIN"/>
    <property type="match status" value="1"/>
</dbReference>
<comment type="similarity">
    <text evidence="1">Belongs to the RRP15 family.</text>
</comment>
<proteinExistence type="inferred from homology"/>
<feature type="signal peptide" evidence="2">
    <location>
        <begin position="1"/>
        <end position="22"/>
    </location>
</feature>
<organism evidence="3 4">
    <name type="scientific">Hesseltinella vesiculosa</name>
    <dbReference type="NCBI Taxonomy" id="101127"/>
    <lineage>
        <taxon>Eukaryota</taxon>
        <taxon>Fungi</taxon>
        <taxon>Fungi incertae sedis</taxon>
        <taxon>Mucoromycota</taxon>
        <taxon>Mucoromycotina</taxon>
        <taxon>Mucoromycetes</taxon>
        <taxon>Mucorales</taxon>
        <taxon>Cunninghamellaceae</taxon>
        <taxon>Hesseltinella</taxon>
    </lineage>
</organism>
<dbReference type="EMBL" id="MCGT01000007">
    <property type="protein sequence ID" value="ORX58305.1"/>
    <property type="molecule type" value="Genomic_DNA"/>
</dbReference>
<sequence>MLTWKTILVAIWTLAAIKTLAATMIPTPKAMTNILGSTLTGSDRKQPILARSKGTERKLEDEKLEYKARKMLTAEKRKLKDKGRVIPDYTGFEYEKRLRKVATRGVVKLFNAIRMQQKMTETAVETATVERGTQMAKDKAKNVSTMSKANFLDLLKSGNAT</sequence>
<reference evidence="3 4" key="1">
    <citation type="submission" date="2016-07" db="EMBL/GenBank/DDBJ databases">
        <title>Pervasive Adenine N6-methylation of Active Genes in Fungi.</title>
        <authorList>
            <consortium name="DOE Joint Genome Institute"/>
            <person name="Mondo S.J."/>
            <person name="Dannebaum R.O."/>
            <person name="Kuo R.C."/>
            <person name="Labutti K."/>
            <person name="Haridas S."/>
            <person name="Kuo A."/>
            <person name="Salamov A."/>
            <person name="Ahrendt S.R."/>
            <person name="Lipzen A."/>
            <person name="Sullivan W."/>
            <person name="Andreopoulos W.B."/>
            <person name="Clum A."/>
            <person name="Lindquist E."/>
            <person name="Daum C."/>
            <person name="Ramamoorthy G.K."/>
            <person name="Gryganskyi A."/>
            <person name="Culley D."/>
            <person name="Magnuson J.K."/>
            <person name="James T.Y."/>
            <person name="O'Malley M.A."/>
            <person name="Stajich J.E."/>
            <person name="Spatafora J.W."/>
            <person name="Visel A."/>
            <person name="Grigoriev I.V."/>
        </authorList>
    </citation>
    <scope>NUCLEOTIDE SEQUENCE [LARGE SCALE GENOMIC DNA]</scope>
    <source>
        <strain evidence="3 4">NRRL 3301</strain>
    </source>
</reference>
<dbReference type="GO" id="GO:0030687">
    <property type="term" value="C:preribosome, large subunit precursor"/>
    <property type="evidence" value="ECO:0007669"/>
    <property type="project" value="TreeGrafter"/>
</dbReference>
<dbReference type="Pfam" id="PF07890">
    <property type="entry name" value="Rrp15p"/>
    <property type="match status" value="1"/>
</dbReference>
<dbReference type="InterPro" id="IPR012459">
    <property type="entry name" value="Rrp15"/>
</dbReference>
<feature type="chain" id="PRO_5012485112" evidence="2">
    <location>
        <begin position="23"/>
        <end position="161"/>
    </location>
</feature>
<protein>
    <submittedName>
        <fullName evidence="3">Rrp15p-domain-containing protein</fullName>
    </submittedName>
</protein>
<dbReference type="GO" id="GO:0000470">
    <property type="term" value="P:maturation of LSU-rRNA"/>
    <property type="evidence" value="ECO:0007669"/>
    <property type="project" value="TreeGrafter"/>
</dbReference>
<gene>
    <name evidence="3" type="ORF">DM01DRAFT_1333956</name>
</gene>
<evidence type="ECO:0000256" key="1">
    <source>
        <dbReference type="ARBA" id="ARBA00007462"/>
    </source>
</evidence>
<dbReference type="OrthoDB" id="20949at2759"/>
<dbReference type="AlphaFoldDB" id="A0A1X2GQR2"/>
<accession>A0A1X2GQR2</accession>
<dbReference type="STRING" id="101127.A0A1X2GQR2"/>
<evidence type="ECO:0000313" key="3">
    <source>
        <dbReference type="EMBL" id="ORX58305.1"/>
    </source>
</evidence>
<comment type="caution">
    <text evidence="3">The sequence shown here is derived from an EMBL/GenBank/DDBJ whole genome shotgun (WGS) entry which is preliminary data.</text>
</comment>
<keyword evidence="4" id="KW-1185">Reference proteome</keyword>
<dbReference type="GO" id="GO:0000460">
    <property type="term" value="P:maturation of 5.8S rRNA"/>
    <property type="evidence" value="ECO:0007669"/>
    <property type="project" value="TreeGrafter"/>
</dbReference>
<dbReference type="PANTHER" id="PTHR13245:SF14">
    <property type="entry name" value="RRP15-LIKE PROTEIN"/>
    <property type="match status" value="1"/>
</dbReference>
<evidence type="ECO:0000256" key="2">
    <source>
        <dbReference type="SAM" id="SignalP"/>
    </source>
</evidence>
<keyword evidence="2" id="KW-0732">Signal</keyword>
<dbReference type="Proteomes" id="UP000242146">
    <property type="component" value="Unassembled WGS sequence"/>
</dbReference>
<name>A0A1X2GQR2_9FUNG</name>